<accession>A0A1I8C092</accession>
<feature type="coiled-coil region" evidence="1">
    <location>
        <begin position="181"/>
        <end position="235"/>
    </location>
</feature>
<evidence type="ECO:0000313" key="2">
    <source>
        <dbReference type="Proteomes" id="UP000095281"/>
    </source>
</evidence>
<evidence type="ECO:0000313" key="3">
    <source>
        <dbReference type="WBParaSite" id="MhA1_Contig88.frz3.gene30"/>
    </source>
</evidence>
<keyword evidence="1" id="KW-0175">Coiled coil</keyword>
<evidence type="ECO:0000256" key="1">
    <source>
        <dbReference type="SAM" id="Coils"/>
    </source>
</evidence>
<dbReference type="WBParaSite" id="MhA1_Contig88.frz3.gene30">
    <property type="protein sequence ID" value="MhA1_Contig88.frz3.gene30"/>
    <property type="gene ID" value="MhA1_Contig88.frz3.gene30"/>
</dbReference>
<protein>
    <submittedName>
        <fullName evidence="3">Uncharacterized protein</fullName>
    </submittedName>
</protein>
<dbReference type="AlphaFoldDB" id="A0A1I8C092"/>
<organism evidence="2 3">
    <name type="scientific">Meloidogyne hapla</name>
    <name type="common">Root-knot nematode worm</name>
    <dbReference type="NCBI Taxonomy" id="6305"/>
    <lineage>
        <taxon>Eukaryota</taxon>
        <taxon>Metazoa</taxon>
        <taxon>Ecdysozoa</taxon>
        <taxon>Nematoda</taxon>
        <taxon>Chromadorea</taxon>
        <taxon>Rhabditida</taxon>
        <taxon>Tylenchina</taxon>
        <taxon>Tylenchomorpha</taxon>
        <taxon>Tylenchoidea</taxon>
        <taxon>Meloidogynidae</taxon>
        <taxon>Meloidogyninae</taxon>
        <taxon>Meloidogyne</taxon>
    </lineage>
</organism>
<sequence length="295" mass="34689">MQPKNEFGLIGSNDIIAMAQGKITLREDFIDEYKEGIIIKCGSGTQKCLESLPVFNDLIEIKRDDFENASEYIRHKDLALYVSRVADGFHYDKIMSDESDQIENNKFKLVNINGTDSIFIQNKKGKHKLIYLLIYTNVDGIQRIDKRKHHKTLNSNSQKKHNPHIEICLKFDEPDNYVIQLKELLKNRKEFEKNEEEIEKNEELEMNEEELEKKNEELRNKNEELIEKNHKINKNIELFECIKNLKKGITLRIELAKFDDNLNGKMELVEVNKHDFTNDFIGIKPLFENKTFGII</sequence>
<name>A0A1I8C092_MELHA</name>
<proteinExistence type="predicted"/>
<reference evidence="3" key="1">
    <citation type="submission" date="2016-11" db="UniProtKB">
        <authorList>
            <consortium name="WormBaseParasite"/>
        </authorList>
    </citation>
    <scope>IDENTIFICATION</scope>
</reference>
<keyword evidence="2" id="KW-1185">Reference proteome</keyword>
<dbReference type="Proteomes" id="UP000095281">
    <property type="component" value="Unplaced"/>
</dbReference>